<comment type="caution">
    <text evidence="2">The sequence shown here is derived from an EMBL/GenBank/DDBJ whole genome shotgun (WGS) entry which is preliminary data.</text>
</comment>
<gene>
    <name evidence="2" type="ORF">CFD26_103021</name>
</gene>
<dbReference type="Proteomes" id="UP000215289">
    <property type="component" value="Unassembled WGS sequence"/>
</dbReference>
<dbReference type="InterPro" id="IPR011009">
    <property type="entry name" value="Kinase-like_dom_sf"/>
</dbReference>
<evidence type="ECO:0000313" key="2">
    <source>
        <dbReference type="EMBL" id="RLL93726.1"/>
    </source>
</evidence>
<feature type="domain" description="Aminoglycoside phosphotransferase" evidence="1">
    <location>
        <begin position="185"/>
        <end position="377"/>
    </location>
</feature>
<reference evidence="2 3" key="1">
    <citation type="submission" date="2018-08" db="EMBL/GenBank/DDBJ databases">
        <title>Draft genome sequences of two Aspergillus turcosus clinical strains isolated from bronchoalveolar lavage fluid: one azole-susceptible and the other azole-resistant.</title>
        <authorList>
            <person name="Parent-Michaud M."/>
            <person name="Dufresne P.J."/>
            <person name="Fournier E."/>
            <person name="Martineau C."/>
            <person name="Moreira S."/>
            <person name="Perkins V."/>
            <person name="De Repentigny L."/>
            <person name="Dufresne S.F."/>
        </authorList>
    </citation>
    <scope>NUCLEOTIDE SEQUENCE [LARGE SCALE GENOMIC DNA]</scope>
    <source>
        <strain evidence="2">HMR AF 1038</strain>
    </source>
</reference>
<dbReference type="SUPFAM" id="SSF56112">
    <property type="entry name" value="Protein kinase-like (PK-like)"/>
    <property type="match status" value="1"/>
</dbReference>
<dbReference type="STRING" id="1245748.A0A229WXM1"/>
<dbReference type="PANTHER" id="PTHR21310:SF37">
    <property type="entry name" value="AMINOGLYCOSIDE PHOSPHOTRANSFERASE DOMAIN-CONTAINING PROTEIN"/>
    <property type="match status" value="1"/>
</dbReference>
<organism evidence="2 3">
    <name type="scientific">Aspergillus turcosus</name>
    <dbReference type="NCBI Taxonomy" id="1245748"/>
    <lineage>
        <taxon>Eukaryota</taxon>
        <taxon>Fungi</taxon>
        <taxon>Dikarya</taxon>
        <taxon>Ascomycota</taxon>
        <taxon>Pezizomycotina</taxon>
        <taxon>Eurotiomycetes</taxon>
        <taxon>Eurotiomycetidae</taxon>
        <taxon>Eurotiales</taxon>
        <taxon>Aspergillaceae</taxon>
        <taxon>Aspergillus</taxon>
        <taxon>Aspergillus subgen. Fumigati</taxon>
    </lineage>
</organism>
<keyword evidence="3" id="KW-1185">Reference proteome</keyword>
<dbReference type="OrthoDB" id="3645574at2759"/>
<proteinExistence type="predicted"/>
<evidence type="ECO:0000313" key="3">
    <source>
        <dbReference type="Proteomes" id="UP000215289"/>
    </source>
</evidence>
<evidence type="ECO:0000259" key="1">
    <source>
        <dbReference type="Pfam" id="PF01636"/>
    </source>
</evidence>
<sequence length="512" mass="59737">MPKTLQLLQQEVTYSAAKEDQSNILHKLTFVPQRNKFLNHVYQHRHLIEATVSHHLNLRSGETCQVSQPDEWLHGSFNLCIPVHIGKSGRALKKRVLIRFPLPYRVGEAFRSGNSDEKLRCEAGTYAWLQQKCPSVPIPRLYGFGLSTGQCFTAVENMPFFSRCFHYLRCRLLAFLGYQTPTRYVPHPNCIPRDLGTGYLLIDFIEDGQMLSNTWSEKHGEERLRKNLFRDLSKILLTLSRVPLPRIGSFIIDADGYLSLTNRPLSSEIHELENEHIPVDMPRGFTYSTVDSYVVDLLSCHDSRMQHQPNAAMDLKDCIYQVTALTMMRTIFPHFFQRELRRGPFVLQLTDLHPSNIFVDDDWNIRCVIDLEWACSRPIEMLHPPTWLTNQPVDKIDLELYNKVREEFMGILQDQEKVLHAKAGHTTSLSSVMEKGWKTRTFWYSICLRSPLGIHQLFYDRIQTRFADGHIDDGDFFRIIMNYWREGAIPFMHEKVKDKEQYDLQLQEAFED</sequence>
<dbReference type="Pfam" id="PF01636">
    <property type="entry name" value="APH"/>
    <property type="match status" value="1"/>
</dbReference>
<accession>A0A229WXM1</accession>
<dbReference type="InterPro" id="IPR051678">
    <property type="entry name" value="AGP_Transferase"/>
</dbReference>
<protein>
    <recommendedName>
        <fullName evidence="1">Aminoglycoside phosphotransferase domain-containing protein</fullName>
    </recommendedName>
</protein>
<dbReference type="PANTHER" id="PTHR21310">
    <property type="entry name" value="AMINOGLYCOSIDE PHOSPHOTRANSFERASE-RELATED-RELATED"/>
    <property type="match status" value="1"/>
</dbReference>
<name>A0A229WXM1_9EURO</name>
<dbReference type="EMBL" id="NIDN02000272">
    <property type="protein sequence ID" value="RLL93726.1"/>
    <property type="molecule type" value="Genomic_DNA"/>
</dbReference>
<dbReference type="InterPro" id="IPR002575">
    <property type="entry name" value="Aminoglycoside_PTrfase"/>
</dbReference>
<dbReference type="AlphaFoldDB" id="A0A229WXM1"/>